<evidence type="ECO:0000313" key="4">
    <source>
        <dbReference type="EMBL" id="NXX68561.1"/>
    </source>
</evidence>
<evidence type="ECO:0000259" key="3">
    <source>
        <dbReference type="PROSITE" id="PS50203"/>
    </source>
</evidence>
<gene>
    <name evidence="4" type="primary">Capn8_1</name>
    <name evidence="4" type="ORF">SPIPAS_R02136</name>
</gene>
<dbReference type="AlphaFoldDB" id="A0A852JSJ8"/>
<proteinExistence type="inferred from homology"/>
<dbReference type="PANTHER" id="PTHR10183:SF374">
    <property type="entry name" value="CALPAIN-8"/>
    <property type="match status" value="1"/>
</dbReference>
<dbReference type="GO" id="GO:0006508">
    <property type="term" value="P:proteolysis"/>
    <property type="evidence" value="ECO:0007669"/>
    <property type="project" value="InterPro"/>
</dbReference>
<evidence type="ECO:0000256" key="2">
    <source>
        <dbReference type="PROSITE-ProRule" id="PRU00239"/>
    </source>
</evidence>
<evidence type="ECO:0000256" key="1">
    <source>
        <dbReference type="ARBA" id="ARBA00007623"/>
    </source>
</evidence>
<sequence length="86" mass="9840">FWQCGEWVDVVVDNRLPTKNRELLFLHSDEGNKFWSMLLEKAYTKLNSSFEALAGGSTVEGFEEFTGGISESYELQRAPSNLYEII</sequence>
<dbReference type="PANTHER" id="PTHR10183">
    <property type="entry name" value="CALPAIN"/>
    <property type="match status" value="1"/>
</dbReference>
<organism evidence="4 5">
    <name type="scientific">Spizella passerina</name>
    <name type="common">Chipping sparrow</name>
    <dbReference type="NCBI Taxonomy" id="40210"/>
    <lineage>
        <taxon>Eukaryota</taxon>
        <taxon>Metazoa</taxon>
        <taxon>Chordata</taxon>
        <taxon>Craniata</taxon>
        <taxon>Vertebrata</taxon>
        <taxon>Euteleostomi</taxon>
        <taxon>Archelosauria</taxon>
        <taxon>Archosauria</taxon>
        <taxon>Dinosauria</taxon>
        <taxon>Saurischia</taxon>
        <taxon>Theropoda</taxon>
        <taxon>Coelurosauria</taxon>
        <taxon>Aves</taxon>
        <taxon>Neognathae</taxon>
        <taxon>Neoaves</taxon>
        <taxon>Telluraves</taxon>
        <taxon>Australaves</taxon>
        <taxon>Passeriformes</taxon>
        <taxon>Passerellidae</taxon>
        <taxon>Spizella</taxon>
    </lineage>
</organism>
<dbReference type="GO" id="GO:0005737">
    <property type="term" value="C:cytoplasm"/>
    <property type="evidence" value="ECO:0007669"/>
    <property type="project" value="TreeGrafter"/>
</dbReference>
<keyword evidence="5" id="KW-1185">Reference proteome</keyword>
<dbReference type="GO" id="GO:0004198">
    <property type="term" value="F:calcium-dependent cysteine-type endopeptidase activity"/>
    <property type="evidence" value="ECO:0007669"/>
    <property type="project" value="InterPro"/>
</dbReference>
<dbReference type="EMBL" id="WBNQ01051343">
    <property type="protein sequence ID" value="NXX68561.1"/>
    <property type="molecule type" value="Genomic_DNA"/>
</dbReference>
<name>A0A852JSJ8_SPIPA</name>
<dbReference type="PROSITE" id="PS50203">
    <property type="entry name" value="CALPAIN_CAT"/>
    <property type="match status" value="1"/>
</dbReference>
<feature type="non-terminal residue" evidence="4">
    <location>
        <position position="1"/>
    </location>
</feature>
<dbReference type="SUPFAM" id="SSF54001">
    <property type="entry name" value="Cysteine proteinases"/>
    <property type="match status" value="1"/>
</dbReference>
<dbReference type="InterPro" id="IPR022684">
    <property type="entry name" value="Calpain_cysteine_protease"/>
</dbReference>
<protein>
    <submittedName>
        <fullName evidence="4">CAN8 protein</fullName>
    </submittedName>
</protein>
<dbReference type="InterPro" id="IPR001300">
    <property type="entry name" value="Peptidase_C2_calpain_cat"/>
</dbReference>
<feature type="domain" description="Calpain catalytic" evidence="3">
    <location>
        <begin position="1"/>
        <end position="86"/>
    </location>
</feature>
<reference evidence="4" key="1">
    <citation type="submission" date="2020-02" db="EMBL/GenBank/DDBJ databases">
        <title>Bird 10,000 Genomes (B10K) Project - Family phase.</title>
        <authorList>
            <person name="Zhang G."/>
        </authorList>
    </citation>
    <scope>NUCLEOTIDE SEQUENCE</scope>
    <source>
        <strain evidence="4">B10K-DU-023-52</strain>
        <tissue evidence="4">Mixed tissue sample</tissue>
    </source>
</reference>
<dbReference type="InterPro" id="IPR038765">
    <property type="entry name" value="Papain-like_cys_pep_sf"/>
</dbReference>
<comment type="caution">
    <text evidence="2">Lacks conserved residue(s) required for the propagation of feature annotation.</text>
</comment>
<accession>A0A852JSJ8</accession>
<dbReference type="OrthoDB" id="424753at2759"/>
<dbReference type="PRINTS" id="PR00704">
    <property type="entry name" value="CALPAIN"/>
</dbReference>
<evidence type="ECO:0000313" key="5">
    <source>
        <dbReference type="Proteomes" id="UP000618746"/>
    </source>
</evidence>
<dbReference type="Pfam" id="PF00648">
    <property type="entry name" value="Peptidase_C2"/>
    <property type="match status" value="1"/>
</dbReference>
<comment type="similarity">
    <text evidence="1">Belongs to the peptidase C2 family.</text>
</comment>
<feature type="non-terminal residue" evidence="4">
    <location>
        <position position="86"/>
    </location>
</feature>
<dbReference type="Proteomes" id="UP000618746">
    <property type="component" value="Unassembled WGS sequence"/>
</dbReference>
<comment type="caution">
    <text evidence="4">The sequence shown here is derived from an EMBL/GenBank/DDBJ whole genome shotgun (WGS) entry which is preliminary data.</text>
</comment>